<evidence type="ECO:0000313" key="2">
    <source>
        <dbReference type="Proteomes" id="UP000027583"/>
    </source>
</evidence>
<dbReference type="SUPFAM" id="SSF55961">
    <property type="entry name" value="Bet v1-like"/>
    <property type="match status" value="1"/>
</dbReference>
<dbReference type="InterPro" id="IPR023393">
    <property type="entry name" value="START-like_dom_sf"/>
</dbReference>
<dbReference type="RefSeq" id="WP_235075434.1">
    <property type="nucleotide sequence ID" value="NZ_CBLX010000023.1"/>
</dbReference>
<protein>
    <recommendedName>
        <fullName evidence="3">Polyketide cyclase</fullName>
    </recommendedName>
</protein>
<reference evidence="1 2" key="2">
    <citation type="journal article" date="2014" name="PLoS ONE">
        <title>Evolution of mitochondria reconstructed from the energy metabolism of living bacteria.</title>
        <authorList>
            <person name="Degli Esposti M."/>
            <person name="Chouaia B."/>
            <person name="Comandatore F."/>
            <person name="Crotti E."/>
            <person name="Sassera D."/>
            <person name="Lievens P.M."/>
            <person name="Daffonchio D."/>
            <person name="Bandi C."/>
        </authorList>
    </citation>
    <scope>NUCLEOTIDE SEQUENCE [LARGE SCALE GENOMIC DNA]</scope>
    <source>
        <strain evidence="1 2">SF2.1</strain>
    </source>
</reference>
<name>A0A060QHK2_9PROT</name>
<evidence type="ECO:0000313" key="1">
    <source>
        <dbReference type="EMBL" id="CDG40639.1"/>
    </source>
</evidence>
<reference evidence="1 2" key="1">
    <citation type="journal article" date="2014" name="Genome Biol. Evol.">
        <title>Acetic acid bacteria genomes reveal functional traits for adaptation to life in insect guts.</title>
        <authorList>
            <person name="Chouaia B."/>
            <person name="Gaiarsa S."/>
            <person name="Crotti E."/>
            <person name="Comandatore F."/>
            <person name="Degli Esposti M."/>
            <person name="Ricci I."/>
            <person name="Alma A."/>
            <person name="Favia G."/>
            <person name="Bandi C."/>
            <person name="Daffonchio D."/>
        </authorList>
    </citation>
    <scope>NUCLEOTIDE SEQUENCE [LARGE SCALE GENOMIC DNA]</scope>
    <source>
        <strain evidence="1 2">SF2.1</strain>
    </source>
</reference>
<accession>A0A060QHK2</accession>
<comment type="caution">
    <text evidence="1">The sequence shown here is derived from an EMBL/GenBank/DDBJ whole genome shotgun (WGS) entry which is preliminary data.</text>
</comment>
<dbReference type="EMBL" id="CBLX010000023">
    <property type="protein sequence ID" value="CDG40639.1"/>
    <property type="molecule type" value="Genomic_DNA"/>
</dbReference>
<sequence>MTPYPVMNAILWPQGYLPGLADNFVSNECIVADVPLLSVWALLTHPDEWPRYYANAANPRIHNDDGPQLSAGCHFAFETFGFPVEARVTEYVAPEHGKPGRLAWHGWAGEKGTETRLDVHHAWLAEMLPGNRLRVLTQETQNGAPVKALATTRPNPMLNGHQDWLDGLIRQAQGFL</sequence>
<dbReference type="Proteomes" id="UP000027583">
    <property type="component" value="Unassembled WGS sequence"/>
</dbReference>
<dbReference type="Gene3D" id="3.30.530.20">
    <property type="match status" value="1"/>
</dbReference>
<dbReference type="AlphaFoldDB" id="A0A060QHK2"/>
<organism evidence="1 2">
    <name type="scientific">Asaia bogorensis</name>
    <dbReference type="NCBI Taxonomy" id="91915"/>
    <lineage>
        <taxon>Bacteria</taxon>
        <taxon>Pseudomonadati</taxon>
        <taxon>Pseudomonadota</taxon>
        <taxon>Alphaproteobacteria</taxon>
        <taxon>Acetobacterales</taxon>
        <taxon>Acetobacteraceae</taxon>
        <taxon>Asaia</taxon>
    </lineage>
</organism>
<gene>
    <name evidence="1" type="ORF">ASAP_2594</name>
</gene>
<evidence type="ECO:0008006" key="3">
    <source>
        <dbReference type="Google" id="ProtNLM"/>
    </source>
</evidence>
<proteinExistence type="predicted"/>
<dbReference type="eggNOG" id="COG3832">
    <property type="taxonomic scope" value="Bacteria"/>
</dbReference>